<dbReference type="RefSeq" id="WP_105016772.1">
    <property type="nucleotide sequence ID" value="NZ_MSCN01000001.1"/>
</dbReference>
<dbReference type="OrthoDB" id="1121837at2"/>
<dbReference type="EMBL" id="MSCN01000001">
    <property type="protein sequence ID" value="PQJ80176.1"/>
    <property type="molecule type" value="Genomic_DNA"/>
</dbReference>
<reference evidence="1 2" key="1">
    <citation type="submission" date="2016-12" db="EMBL/GenBank/DDBJ databases">
        <title>Trade-off between light-utilization and light-protection in marine flavobacteria.</title>
        <authorList>
            <person name="Kumagai Y."/>
            <person name="Yoshizawa S."/>
            <person name="Kogure K."/>
            <person name="Iwasaki W."/>
        </authorList>
    </citation>
    <scope>NUCLEOTIDE SEQUENCE [LARGE SCALE GENOMIC DNA]</scope>
    <source>
        <strain evidence="1 2">NBRC 108759</strain>
    </source>
</reference>
<evidence type="ECO:0008006" key="3">
    <source>
        <dbReference type="Google" id="ProtNLM"/>
    </source>
</evidence>
<protein>
    <recommendedName>
        <fullName evidence="3">DUF4286 domain-containing protein</fullName>
    </recommendedName>
</protein>
<evidence type="ECO:0000313" key="1">
    <source>
        <dbReference type="EMBL" id="PQJ80176.1"/>
    </source>
</evidence>
<accession>A0A2S7WRT6</accession>
<dbReference type="Pfam" id="PF14114">
    <property type="entry name" value="DUF4286"/>
    <property type="match status" value="1"/>
</dbReference>
<dbReference type="AlphaFoldDB" id="A0A2S7WRT6"/>
<gene>
    <name evidence="1" type="ORF">BTO18_13770</name>
</gene>
<evidence type="ECO:0000313" key="2">
    <source>
        <dbReference type="Proteomes" id="UP000238882"/>
    </source>
</evidence>
<keyword evidence="2" id="KW-1185">Reference proteome</keyword>
<dbReference type="InterPro" id="IPR025563">
    <property type="entry name" value="DUF4286"/>
</dbReference>
<sequence>MYIYNVTINVDETIHNEWLTWMETHILDVLNTGKFLSAKFTEVLVNEEMGGKTYSVQYTANTREDIELYYKEDADKLRIKGVKKFGDKMLAFRTELRLIKEFYPTNVSN</sequence>
<name>A0A2S7WRT6_9FLAO</name>
<dbReference type="Proteomes" id="UP000238882">
    <property type="component" value="Unassembled WGS sequence"/>
</dbReference>
<comment type="caution">
    <text evidence="1">The sequence shown here is derived from an EMBL/GenBank/DDBJ whole genome shotgun (WGS) entry which is preliminary data.</text>
</comment>
<organism evidence="1 2">
    <name type="scientific">Polaribacter porphyrae</name>
    <dbReference type="NCBI Taxonomy" id="1137780"/>
    <lineage>
        <taxon>Bacteria</taxon>
        <taxon>Pseudomonadati</taxon>
        <taxon>Bacteroidota</taxon>
        <taxon>Flavobacteriia</taxon>
        <taxon>Flavobacteriales</taxon>
        <taxon>Flavobacteriaceae</taxon>
    </lineage>
</organism>
<proteinExistence type="predicted"/>